<dbReference type="InterPro" id="IPR017900">
    <property type="entry name" value="4Fe4S_Fe_S_CS"/>
</dbReference>
<dbReference type="Pfam" id="PF12838">
    <property type="entry name" value="Fer4_7"/>
    <property type="match status" value="1"/>
</dbReference>
<reference evidence="2 3" key="1">
    <citation type="submission" date="2017-11" db="EMBL/GenBank/DDBJ databases">
        <title>Isolation and Characterization of Family Methanocellaceae Species from Potential Methane Hydrate Area Offshore Southwestern Taiwan.</title>
        <authorList>
            <person name="Zhang W.-L."/>
            <person name="Chen W.-C."/>
            <person name="Lai M.-C."/>
            <person name="Chen S.-C."/>
        </authorList>
    </citation>
    <scope>NUCLEOTIDE SEQUENCE [LARGE SCALE GENOMIC DNA]</scope>
    <source>
        <strain evidence="2 3">CWC-04</strain>
    </source>
</reference>
<evidence type="ECO:0000313" key="3">
    <source>
        <dbReference type="Proteomes" id="UP001320159"/>
    </source>
</evidence>
<organism evidence="2 3">
    <name type="scientific">Methanooceanicella nereidis</name>
    <dbReference type="NCBI Taxonomy" id="2052831"/>
    <lineage>
        <taxon>Archaea</taxon>
        <taxon>Methanobacteriati</taxon>
        <taxon>Methanobacteriota</taxon>
        <taxon>Stenosarchaea group</taxon>
        <taxon>Methanomicrobia</taxon>
        <taxon>Methanocellales</taxon>
        <taxon>Methanocellaceae</taxon>
        <taxon>Methanooceanicella</taxon>
    </lineage>
</organism>
<dbReference type="PANTHER" id="PTHR42827:SF1">
    <property type="entry name" value="IRON-SULFUR CLUSTER-BINDING PROTEIN"/>
    <property type="match status" value="1"/>
</dbReference>
<feature type="domain" description="4Fe-4S ferredoxin-type" evidence="1">
    <location>
        <begin position="241"/>
        <end position="270"/>
    </location>
</feature>
<dbReference type="PANTHER" id="PTHR42827">
    <property type="entry name" value="IRON-SULFUR CLUSTER-BINDING PROTEIN-RELATED"/>
    <property type="match status" value="1"/>
</dbReference>
<sequence>MIKEFISGYREKTYEKMNKAEEKILEMKGVILYNELSRERGTVTIDDNSFKEMAFFQKLQFLKRILPNLRRCRNIQSKSVESLIENPGHPKTIADKAFIASLEKEAKLMGVNAVGYVKVPRGSIFKNRGILYENAIILTMEMDKEKIGKAPSFDTMDNVIKTYADLGEMANEIASSLRKNGYGAHASPALGGLVFYPALAEKAGMGVRGRHGLLISPGCGPRQRIAAVFTSIENLPVSADNSHEWIRDFCKNCGRCIKKCPPGAIYETPVKMANEEIRFVDGEKCLQYFSKNYGCSVCIKECPFNTVGYDNIKAGHDRKNRASSKDKT</sequence>
<dbReference type="Proteomes" id="UP001320159">
    <property type="component" value="Unassembled WGS sequence"/>
</dbReference>
<dbReference type="Gene3D" id="3.30.70.20">
    <property type="match status" value="1"/>
</dbReference>
<dbReference type="RefSeq" id="WP_230740670.1">
    <property type="nucleotide sequence ID" value="NZ_PGCK01000002.1"/>
</dbReference>
<evidence type="ECO:0000259" key="1">
    <source>
        <dbReference type="PROSITE" id="PS51379"/>
    </source>
</evidence>
<dbReference type="PROSITE" id="PS51379">
    <property type="entry name" value="4FE4S_FER_2"/>
    <property type="match status" value="1"/>
</dbReference>
<keyword evidence="3" id="KW-1185">Reference proteome</keyword>
<proteinExistence type="predicted"/>
<dbReference type="PROSITE" id="PS00198">
    <property type="entry name" value="4FE4S_FER_1"/>
    <property type="match status" value="1"/>
</dbReference>
<gene>
    <name evidence="2" type="ORF">CUJ83_03510</name>
</gene>
<accession>A0AAP2RD44</accession>
<dbReference type="GO" id="GO:0016491">
    <property type="term" value="F:oxidoreductase activity"/>
    <property type="evidence" value="ECO:0007669"/>
    <property type="project" value="UniProtKB-ARBA"/>
</dbReference>
<comment type="caution">
    <text evidence="2">The sequence shown here is derived from an EMBL/GenBank/DDBJ whole genome shotgun (WGS) entry which is preliminary data.</text>
</comment>
<evidence type="ECO:0000313" key="2">
    <source>
        <dbReference type="EMBL" id="MCD1294062.1"/>
    </source>
</evidence>
<protein>
    <submittedName>
        <fullName evidence="2">[Fe-S]-binding protein</fullName>
    </submittedName>
</protein>
<name>A0AAP2RD44_9EURY</name>
<dbReference type="SUPFAM" id="SSF54862">
    <property type="entry name" value="4Fe-4S ferredoxins"/>
    <property type="match status" value="1"/>
</dbReference>
<dbReference type="InterPro" id="IPR017896">
    <property type="entry name" value="4Fe4S_Fe-S-bd"/>
</dbReference>
<dbReference type="AlphaFoldDB" id="A0AAP2RD44"/>
<dbReference type="EMBL" id="PGCK01000002">
    <property type="protein sequence ID" value="MCD1294062.1"/>
    <property type="molecule type" value="Genomic_DNA"/>
</dbReference>